<keyword evidence="5" id="KW-0648">Protein biosynthesis</keyword>
<proteinExistence type="inferred from homology"/>
<evidence type="ECO:0000256" key="9">
    <source>
        <dbReference type="SAM" id="SignalP"/>
    </source>
</evidence>
<dbReference type="PANTHER" id="PTHR45989:SF1">
    <property type="entry name" value="TRANSLATION INITIATION FACTOR EIF-2B SUBUNIT GAMMA"/>
    <property type="match status" value="1"/>
</dbReference>
<protein>
    <recommendedName>
        <fullName evidence="6">Translation initiation factor eIF2B subunit gamma</fullName>
    </recommendedName>
    <alternativeName>
        <fullName evidence="7">eIF2B GDP-GTP exchange factor subunit gamma</fullName>
    </alternativeName>
</protein>
<keyword evidence="4" id="KW-0396">Initiation factor</keyword>
<dbReference type="PANTHER" id="PTHR45989">
    <property type="entry name" value="TRANSLATION INITIATION FACTOR EIF-2B SUBUNIT GAMMA"/>
    <property type="match status" value="1"/>
</dbReference>
<evidence type="ECO:0000259" key="10">
    <source>
        <dbReference type="Pfam" id="PF25084"/>
    </source>
</evidence>
<dbReference type="SUPFAM" id="SSF53448">
    <property type="entry name" value="Nucleotide-diphospho-sugar transferases"/>
    <property type="match status" value="2"/>
</dbReference>
<keyword evidence="3" id="KW-0963">Cytoplasm</keyword>
<dbReference type="Proteomes" id="UP000664169">
    <property type="component" value="Unassembled WGS sequence"/>
</dbReference>
<organism evidence="11 12">
    <name type="scientific">Gomphillus americanus</name>
    <dbReference type="NCBI Taxonomy" id="1940652"/>
    <lineage>
        <taxon>Eukaryota</taxon>
        <taxon>Fungi</taxon>
        <taxon>Dikarya</taxon>
        <taxon>Ascomycota</taxon>
        <taxon>Pezizomycotina</taxon>
        <taxon>Lecanoromycetes</taxon>
        <taxon>OSLEUM clade</taxon>
        <taxon>Ostropomycetidae</taxon>
        <taxon>Ostropales</taxon>
        <taxon>Graphidaceae</taxon>
        <taxon>Gomphilloideae</taxon>
        <taxon>Gomphillus</taxon>
    </lineage>
</organism>
<dbReference type="AlphaFoldDB" id="A0A8H3EJV5"/>
<comment type="subunit">
    <text evidence="8">Component of the translation initiation factor 2B (eIF2B) complex which is a heterodecamer of two sets of five different subunits: alpha, beta, gamma, delta and epsilon. Subunits alpha, beta and delta comprise a regulatory subcomplex and subunits epsilon and gamma comprise a catalytic subcomplex. Within the complex, the hexameric regulatory complex resides at the center, with the two heterodimeric catalytic subcomplexes bound on opposite sides.</text>
</comment>
<dbReference type="Gene3D" id="2.160.10.10">
    <property type="entry name" value="Hexapeptide repeat proteins"/>
    <property type="match status" value="1"/>
</dbReference>
<evidence type="ECO:0000313" key="12">
    <source>
        <dbReference type="Proteomes" id="UP000664169"/>
    </source>
</evidence>
<dbReference type="EMBL" id="CAJPDQ010000003">
    <property type="protein sequence ID" value="CAF9906584.1"/>
    <property type="molecule type" value="Genomic_DNA"/>
</dbReference>
<dbReference type="GO" id="GO:0005851">
    <property type="term" value="C:eukaryotic translation initiation factor 2B complex"/>
    <property type="evidence" value="ECO:0007669"/>
    <property type="project" value="TreeGrafter"/>
</dbReference>
<reference evidence="11" key="1">
    <citation type="submission" date="2021-03" db="EMBL/GenBank/DDBJ databases">
        <authorList>
            <person name="Tagirdzhanova G."/>
        </authorList>
    </citation>
    <scope>NUCLEOTIDE SEQUENCE</scope>
</reference>
<dbReference type="GO" id="GO:0003743">
    <property type="term" value="F:translation initiation factor activity"/>
    <property type="evidence" value="ECO:0007669"/>
    <property type="project" value="UniProtKB-KW"/>
</dbReference>
<keyword evidence="12" id="KW-1185">Reference proteome</keyword>
<comment type="subcellular location">
    <subcellularLocation>
        <location evidence="1">Cytoplasm</location>
        <location evidence="1">Cytosol</location>
    </subcellularLocation>
</comment>
<accession>A0A8H3EJV5</accession>
<dbReference type="GO" id="GO:0002183">
    <property type="term" value="P:cytoplasmic translational initiation"/>
    <property type="evidence" value="ECO:0007669"/>
    <property type="project" value="TreeGrafter"/>
</dbReference>
<gene>
    <name evidence="11" type="ORF">GOMPHAMPRED_004796</name>
</gene>
<evidence type="ECO:0000256" key="1">
    <source>
        <dbReference type="ARBA" id="ARBA00004514"/>
    </source>
</evidence>
<dbReference type="OrthoDB" id="10250549at2759"/>
<name>A0A8H3EJV5_9LECA</name>
<feature type="domain" description="EIF2B subunit epsilon/gamma LbH" evidence="10">
    <location>
        <begin position="423"/>
        <end position="508"/>
    </location>
</feature>
<dbReference type="SUPFAM" id="SSF51161">
    <property type="entry name" value="Trimeric LpxA-like enzymes"/>
    <property type="match status" value="1"/>
</dbReference>
<dbReference type="GO" id="GO:0005829">
    <property type="term" value="C:cytosol"/>
    <property type="evidence" value="ECO:0007669"/>
    <property type="project" value="UniProtKB-SubCell"/>
</dbReference>
<dbReference type="InterPro" id="IPR029044">
    <property type="entry name" value="Nucleotide-diphossugar_trans"/>
</dbReference>
<evidence type="ECO:0000256" key="7">
    <source>
        <dbReference type="ARBA" id="ARBA00044229"/>
    </source>
</evidence>
<dbReference type="Pfam" id="PF25084">
    <property type="entry name" value="LbH_EIF2B"/>
    <property type="match status" value="1"/>
</dbReference>
<dbReference type="InterPro" id="IPR051960">
    <property type="entry name" value="eIF2B_gamma"/>
</dbReference>
<keyword evidence="9" id="KW-0732">Signal</keyword>
<dbReference type="InterPro" id="IPR056764">
    <property type="entry name" value="LbH_EIF2B3/5"/>
</dbReference>
<dbReference type="CDD" id="cd04652">
    <property type="entry name" value="LbH_eIF2B_gamma_C"/>
    <property type="match status" value="1"/>
</dbReference>
<evidence type="ECO:0000256" key="4">
    <source>
        <dbReference type="ARBA" id="ARBA00022540"/>
    </source>
</evidence>
<evidence type="ECO:0000313" key="11">
    <source>
        <dbReference type="EMBL" id="CAF9906584.1"/>
    </source>
</evidence>
<evidence type="ECO:0000256" key="5">
    <source>
        <dbReference type="ARBA" id="ARBA00022917"/>
    </source>
</evidence>
<dbReference type="InterPro" id="IPR011004">
    <property type="entry name" value="Trimer_LpxA-like_sf"/>
</dbReference>
<feature type="chain" id="PRO_5034551674" description="Translation initiation factor eIF2B subunit gamma" evidence="9">
    <location>
        <begin position="18"/>
        <end position="541"/>
    </location>
</feature>
<evidence type="ECO:0000256" key="6">
    <source>
        <dbReference type="ARBA" id="ARBA00044196"/>
    </source>
</evidence>
<evidence type="ECO:0000256" key="8">
    <source>
        <dbReference type="ARBA" id="ARBA00046432"/>
    </source>
</evidence>
<comment type="similarity">
    <text evidence="2">Belongs to the eIF-2B gamma/epsilon subunits family.</text>
</comment>
<sequence length="541" mass="59530">MPLLGFQALILCGPGASLSTFTTNPEEFPKALIPIANRPMIWYPLDWCYRMGVSDITLITPVSSTKAIEAALSQNPHLTSLPSPKADVLAPEGLDYTNNTAEILRLPEVRSAITGDFIVLPCDLVCELAGESLIEAWMVKQAGLDKISGVHSHRYAHDESSGQLHGRRGGLGVYFDTKGEGTTKHEETDFLITAPVAGSRDPTTEGSLVPNVQELVYSTTKDTLEDIKEENKSFPLRHALADRHPRTKILTTYRDAHIYIFPYWVLNMIKRNPEMESISEDVLGWWIKARWQKGFAAKLGLEKVLRPRRPSKPEDDIQSVESELNLAPISTNSTTDQLDRQDESQSIVSKPTQSILVPPFLAYIQPKAATLPLIRRVDTVQLLLYVSLRLAKLDSIQDIGKAVASPFAHNSKVAYPAGLAAKTTINQADCLIAENTTVESKSIIKESVIGANCTIKSGVKLTRCVLMDGVVVGERCELTGCIIGRRAQIGQFSVLVDCQVQEGNIIPEKTDAKGQNFMVFEGLEVSDEDEDDTRTSMAEDT</sequence>
<dbReference type="GO" id="GO:0005085">
    <property type="term" value="F:guanyl-nucleotide exchange factor activity"/>
    <property type="evidence" value="ECO:0007669"/>
    <property type="project" value="TreeGrafter"/>
</dbReference>
<evidence type="ECO:0000256" key="3">
    <source>
        <dbReference type="ARBA" id="ARBA00022490"/>
    </source>
</evidence>
<dbReference type="Gene3D" id="3.90.550.10">
    <property type="entry name" value="Spore Coat Polysaccharide Biosynthesis Protein SpsA, Chain A"/>
    <property type="match status" value="1"/>
</dbReference>
<feature type="signal peptide" evidence="9">
    <location>
        <begin position="1"/>
        <end position="17"/>
    </location>
</feature>
<evidence type="ECO:0000256" key="2">
    <source>
        <dbReference type="ARBA" id="ARBA00007878"/>
    </source>
</evidence>
<comment type="caution">
    <text evidence="11">The sequence shown here is derived from an EMBL/GenBank/DDBJ whole genome shotgun (WGS) entry which is preliminary data.</text>
</comment>